<evidence type="ECO:0000256" key="3">
    <source>
        <dbReference type="ARBA" id="ARBA00022989"/>
    </source>
</evidence>
<keyword evidence="9" id="KW-1185">Reference proteome</keyword>
<dbReference type="PANTHER" id="PTHR11662">
    <property type="entry name" value="SOLUTE CARRIER FAMILY 17"/>
    <property type="match status" value="1"/>
</dbReference>
<feature type="transmembrane region" description="Helical" evidence="6">
    <location>
        <begin position="51"/>
        <end position="71"/>
    </location>
</feature>
<dbReference type="CDD" id="cd17319">
    <property type="entry name" value="MFS_ExuT_GudP_like"/>
    <property type="match status" value="1"/>
</dbReference>
<feature type="transmembrane region" description="Helical" evidence="6">
    <location>
        <begin position="286"/>
        <end position="305"/>
    </location>
</feature>
<evidence type="ECO:0000256" key="1">
    <source>
        <dbReference type="ARBA" id="ARBA00004141"/>
    </source>
</evidence>
<feature type="transmembrane region" description="Helical" evidence="6">
    <location>
        <begin position="170"/>
        <end position="200"/>
    </location>
</feature>
<dbReference type="KEGG" id="woc:BA177_16740"/>
<dbReference type="InterPro" id="IPR050382">
    <property type="entry name" value="MFS_Na/Anion_cotransporter"/>
</dbReference>
<dbReference type="Gene3D" id="1.20.1250.20">
    <property type="entry name" value="MFS general substrate transporter like domains"/>
    <property type="match status" value="2"/>
</dbReference>
<dbReference type="PROSITE" id="PS50850">
    <property type="entry name" value="MFS"/>
    <property type="match status" value="1"/>
</dbReference>
<dbReference type="AlphaFoldDB" id="A0A193LJ99"/>
<feature type="transmembrane region" description="Helical" evidence="6">
    <location>
        <begin position="12"/>
        <end position="31"/>
    </location>
</feature>
<evidence type="ECO:0000313" key="8">
    <source>
        <dbReference type="EMBL" id="ANO52610.1"/>
    </source>
</evidence>
<keyword evidence="3 6" id="KW-1133">Transmembrane helix</keyword>
<evidence type="ECO:0000256" key="5">
    <source>
        <dbReference type="ARBA" id="ARBA00038514"/>
    </source>
</evidence>
<gene>
    <name evidence="8" type="ORF">BA177_16740</name>
</gene>
<feature type="transmembrane region" description="Helical" evidence="6">
    <location>
        <begin position="107"/>
        <end position="123"/>
    </location>
</feature>
<dbReference type="InterPro" id="IPR011701">
    <property type="entry name" value="MFS"/>
</dbReference>
<dbReference type="RefSeq" id="WP_068618102.1">
    <property type="nucleotide sequence ID" value="NZ_CP016268.1"/>
</dbReference>
<keyword evidence="4 6" id="KW-0472">Membrane</keyword>
<dbReference type="Proteomes" id="UP000092695">
    <property type="component" value="Chromosome"/>
</dbReference>
<feature type="transmembrane region" description="Helical" evidence="6">
    <location>
        <begin position="130"/>
        <end position="150"/>
    </location>
</feature>
<sequence length="437" mass="47051">MQGLERVDRDSGIRWRIMLLIVVASFIAYLLRSNMSIIGEDLIADLGLTEQQLGLIFSSFAAGYALFQIPGGFLGDRFGARRVLAITAFCWGTLTLLTGMVPGTASMATGVVLGALIILRFLVGVTQAPLFPVTGCGVVSNWFPVGGWGLPNGLSSTGLTLGAAATAPLMVWLIGLYGWRGALFITAPVGFALAGVWWWYVRDYPKDHKSVNARELQLIDAGRPPVPTEAAQNAWLIALRNPDVLLLTISYFCMNYVFYLFFNWFFYYLVQVREFSAQDAGILTSAQWILGAIGATLGGLVCDRLSKRCGLRWGPRWLAIPSLLLCAALLYFGANATTVTMTVTLLCICFGCTQLTEAAYWATTIAVSGRHSCSAGGVLNTGGNCAGFAGGLLVPFVAYHFGWTMAVSTGALFAFLGAVLWCFIRGDRTTDGDDAQA</sequence>
<dbReference type="EMBL" id="CP016268">
    <property type="protein sequence ID" value="ANO52610.1"/>
    <property type="molecule type" value="Genomic_DNA"/>
</dbReference>
<dbReference type="GO" id="GO:0022857">
    <property type="term" value="F:transmembrane transporter activity"/>
    <property type="evidence" value="ECO:0007669"/>
    <property type="project" value="InterPro"/>
</dbReference>
<comment type="similarity">
    <text evidence="5">Belongs to the major facilitator superfamily. Phthalate permease family.</text>
</comment>
<accession>A0A193LJ99</accession>
<dbReference type="STRING" id="1548547.BA177_16740"/>
<protein>
    <recommendedName>
        <fullName evidence="7">Major facilitator superfamily (MFS) profile domain-containing protein</fullName>
    </recommendedName>
</protein>
<dbReference type="Pfam" id="PF07690">
    <property type="entry name" value="MFS_1"/>
    <property type="match status" value="1"/>
</dbReference>
<name>A0A193LJ99_9GAMM</name>
<dbReference type="PANTHER" id="PTHR11662:SF399">
    <property type="entry name" value="FI19708P1-RELATED"/>
    <property type="match status" value="1"/>
</dbReference>
<feature type="transmembrane region" description="Helical" evidence="6">
    <location>
        <begin position="244"/>
        <end position="266"/>
    </location>
</feature>
<organism evidence="8 9">
    <name type="scientific">Woeseia oceani</name>
    <dbReference type="NCBI Taxonomy" id="1548547"/>
    <lineage>
        <taxon>Bacteria</taxon>
        <taxon>Pseudomonadati</taxon>
        <taxon>Pseudomonadota</taxon>
        <taxon>Gammaproteobacteria</taxon>
        <taxon>Woeseiales</taxon>
        <taxon>Woeseiaceae</taxon>
        <taxon>Woeseia</taxon>
    </lineage>
</organism>
<dbReference type="GO" id="GO:0016020">
    <property type="term" value="C:membrane"/>
    <property type="evidence" value="ECO:0007669"/>
    <property type="project" value="UniProtKB-SubCell"/>
</dbReference>
<proteinExistence type="inferred from homology"/>
<feature type="transmembrane region" description="Helical" evidence="6">
    <location>
        <begin position="317"/>
        <end position="334"/>
    </location>
</feature>
<dbReference type="SUPFAM" id="SSF103473">
    <property type="entry name" value="MFS general substrate transporter"/>
    <property type="match status" value="1"/>
</dbReference>
<reference evidence="8 9" key="1">
    <citation type="submission" date="2016-06" db="EMBL/GenBank/DDBJ databases">
        <title>Complete genome sequence of a deep-branching marine Gamma Proteobacterium Woeseia oceani type strain XK5.</title>
        <authorList>
            <person name="Mu D."/>
            <person name="Du Z."/>
        </authorList>
    </citation>
    <scope>NUCLEOTIDE SEQUENCE [LARGE SCALE GENOMIC DNA]</scope>
    <source>
        <strain evidence="8 9">XK5</strain>
    </source>
</reference>
<feature type="transmembrane region" description="Helical" evidence="6">
    <location>
        <begin position="401"/>
        <end position="424"/>
    </location>
</feature>
<evidence type="ECO:0000259" key="7">
    <source>
        <dbReference type="PROSITE" id="PS50850"/>
    </source>
</evidence>
<evidence type="ECO:0000256" key="6">
    <source>
        <dbReference type="SAM" id="Phobius"/>
    </source>
</evidence>
<evidence type="ECO:0000256" key="2">
    <source>
        <dbReference type="ARBA" id="ARBA00022692"/>
    </source>
</evidence>
<dbReference type="InterPro" id="IPR036259">
    <property type="entry name" value="MFS_trans_sf"/>
</dbReference>
<dbReference type="OrthoDB" id="5291895at2"/>
<keyword evidence="2 6" id="KW-0812">Transmembrane</keyword>
<evidence type="ECO:0000313" key="9">
    <source>
        <dbReference type="Proteomes" id="UP000092695"/>
    </source>
</evidence>
<feature type="domain" description="Major facilitator superfamily (MFS) profile" evidence="7">
    <location>
        <begin position="17"/>
        <end position="429"/>
    </location>
</feature>
<dbReference type="InterPro" id="IPR020846">
    <property type="entry name" value="MFS_dom"/>
</dbReference>
<evidence type="ECO:0000256" key="4">
    <source>
        <dbReference type="ARBA" id="ARBA00023136"/>
    </source>
</evidence>
<comment type="subcellular location">
    <subcellularLocation>
        <location evidence="1">Membrane</location>
        <topology evidence="1">Multi-pass membrane protein</topology>
    </subcellularLocation>
</comment>